<name>A0A0L0FZN1_9EUKA</name>
<organism evidence="1 2">
    <name type="scientific">Sphaeroforma arctica JP610</name>
    <dbReference type="NCBI Taxonomy" id="667725"/>
    <lineage>
        <taxon>Eukaryota</taxon>
        <taxon>Ichthyosporea</taxon>
        <taxon>Ichthyophonida</taxon>
        <taxon>Sphaeroforma</taxon>
    </lineage>
</organism>
<protein>
    <submittedName>
        <fullName evidence="1">Uncharacterized protein</fullName>
    </submittedName>
</protein>
<dbReference type="Proteomes" id="UP000054560">
    <property type="component" value="Unassembled WGS sequence"/>
</dbReference>
<dbReference type="EMBL" id="KQ241938">
    <property type="protein sequence ID" value="KNC82307.1"/>
    <property type="molecule type" value="Genomic_DNA"/>
</dbReference>
<dbReference type="GeneID" id="25905903"/>
<dbReference type="RefSeq" id="XP_014156209.1">
    <property type="nucleotide sequence ID" value="XM_014300734.1"/>
</dbReference>
<keyword evidence="2" id="KW-1185">Reference proteome</keyword>
<gene>
    <name evidence="1" type="ORF">SARC_05399</name>
</gene>
<dbReference type="AlphaFoldDB" id="A0A0L0FZN1"/>
<accession>A0A0L0FZN1</accession>
<sequence>MAINKDNRIHVKNIKAYIPPVERDEMVSRGTTASSIYAYFLLHDSIYVPSISDDQRQALTFAFCTYAAAIRFKYGFNEACVKWTRLCTKHKRPRSSDFTPADEMFFQEHAAEVTYPSVTPADVSYRDELLQTWELKHNSTLLLDRFLPHECGSDPSIFLRL</sequence>
<reference evidence="1 2" key="1">
    <citation type="submission" date="2011-02" db="EMBL/GenBank/DDBJ databases">
        <title>The Genome Sequence of Sphaeroforma arctica JP610.</title>
        <authorList>
            <consortium name="The Broad Institute Genome Sequencing Platform"/>
            <person name="Russ C."/>
            <person name="Cuomo C."/>
            <person name="Young S.K."/>
            <person name="Zeng Q."/>
            <person name="Gargeya S."/>
            <person name="Alvarado L."/>
            <person name="Berlin A."/>
            <person name="Chapman S.B."/>
            <person name="Chen Z."/>
            <person name="Freedman E."/>
            <person name="Gellesch M."/>
            <person name="Goldberg J."/>
            <person name="Griggs A."/>
            <person name="Gujja S."/>
            <person name="Heilman E."/>
            <person name="Heiman D."/>
            <person name="Howarth C."/>
            <person name="Mehta T."/>
            <person name="Neiman D."/>
            <person name="Pearson M."/>
            <person name="Roberts A."/>
            <person name="Saif S."/>
            <person name="Shea T."/>
            <person name="Shenoy N."/>
            <person name="Sisk P."/>
            <person name="Stolte C."/>
            <person name="Sykes S."/>
            <person name="White J."/>
            <person name="Yandava C."/>
            <person name="Burger G."/>
            <person name="Gray M.W."/>
            <person name="Holland P.W.H."/>
            <person name="King N."/>
            <person name="Lang F.B.F."/>
            <person name="Roger A.J."/>
            <person name="Ruiz-Trillo I."/>
            <person name="Haas B."/>
            <person name="Nusbaum C."/>
            <person name="Birren B."/>
        </authorList>
    </citation>
    <scope>NUCLEOTIDE SEQUENCE [LARGE SCALE GENOMIC DNA]</scope>
    <source>
        <strain evidence="1 2">JP610</strain>
    </source>
</reference>
<evidence type="ECO:0000313" key="2">
    <source>
        <dbReference type="Proteomes" id="UP000054560"/>
    </source>
</evidence>
<evidence type="ECO:0000313" key="1">
    <source>
        <dbReference type="EMBL" id="KNC82307.1"/>
    </source>
</evidence>
<proteinExistence type="predicted"/>